<gene>
    <name evidence="28" type="ORF">V9T40_000009</name>
</gene>
<dbReference type="InterPro" id="IPR019594">
    <property type="entry name" value="Glu/Gly-bd"/>
</dbReference>
<dbReference type="PROSITE" id="PS00028">
    <property type="entry name" value="ZINC_FINGER_C2H2_1"/>
    <property type="match status" value="1"/>
</dbReference>
<keyword evidence="8 24" id="KW-0863">Zinc-finger</keyword>
<dbReference type="AlphaFoldDB" id="A0AAN9Y450"/>
<feature type="domain" description="C2H2-type" evidence="27">
    <location>
        <begin position="157"/>
        <end position="185"/>
    </location>
</feature>
<evidence type="ECO:0000256" key="16">
    <source>
        <dbReference type="ARBA" id="ARBA00023257"/>
    </source>
</evidence>
<evidence type="ECO:0000256" key="3">
    <source>
        <dbReference type="ARBA" id="ARBA00022475"/>
    </source>
</evidence>
<reference evidence="28 29" key="1">
    <citation type="submission" date="2024-03" db="EMBL/GenBank/DDBJ databases">
        <title>Adaptation during the transition from Ophiocordyceps entomopathogen to insect associate is accompanied by gene loss and intensified selection.</title>
        <authorList>
            <person name="Ward C.M."/>
            <person name="Onetto C.A."/>
            <person name="Borneman A.R."/>
        </authorList>
    </citation>
    <scope>NUCLEOTIDE SEQUENCE [LARGE SCALE GENOMIC DNA]</scope>
    <source>
        <strain evidence="28">AWRI1</strain>
        <tissue evidence="28">Single Adult Female</tissue>
    </source>
</reference>
<evidence type="ECO:0000313" key="28">
    <source>
        <dbReference type="EMBL" id="KAK7585830.1"/>
    </source>
</evidence>
<dbReference type="SUPFAM" id="SSF57667">
    <property type="entry name" value="beta-beta-alpha zinc fingers"/>
    <property type="match status" value="1"/>
</dbReference>
<evidence type="ECO:0000256" key="26">
    <source>
        <dbReference type="SAM" id="Phobius"/>
    </source>
</evidence>
<evidence type="ECO:0000256" key="9">
    <source>
        <dbReference type="ARBA" id="ARBA00022833"/>
    </source>
</evidence>
<accession>A0AAN9Y450</accession>
<dbReference type="SMART" id="SM00079">
    <property type="entry name" value="PBPe"/>
    <property type="match status" value="1"/>
</dbReference>
<evidence type="ECO:0000256" key="1">
    <source>
        <dbReference type="ARBA" id="ARBA00008685"/>
    </source>
</evidence>
<dbReference type="FunFam" id="3.40.190.10:FF:000060">
    <property type="entry name" value="Glutamate receptor ionotropic, kainate 1"/>
    <property type="match status" value="1"/>
</dbReference>
<dbReference type="GO" id="GO:0045211">
    <property type="term" value="C:postsynaptic membrane"/>
    <property type="evidence" value="ECO:0007669"/>
    <property type="project" value="UniProtKB-SubCell"/>
</dbReference>
<dbReference type="Gene3D" id="3.30.160.60">
    <property type="entry name" value="Classic Zinc Finger"/>
    <property type="match status" value="1"/>
</dbReference>
<keyword evidence="10 26" id="KW-1133">Transmembrane helix</keyword>
<keyword evidence="23" id="KW-1015">Disulfide bond</keyword>
<feature type="binding site" evidence="21">
    <location>
        <position position="875"/>
    </location>
    <ligand>
        <name>L-glutamate</name>
        <dbReference type="ChEBI" id="CHEBI:29985"/>
    </ligand>
</feature>
<keyword evidence="13 26" id="KW-0472">Membrane</keyword>
<feature type="site" description="Interaction with the cone snail toxin Con-ikot-ikot" evidence="22">
    <location>
        <position position="830"/>
    </location>
</feature>
<dbReference type="InterPro" id="IPR001508">
    <property type="entry name" value="Iono_Glu_rcpt_met"/>
</dbReference>
<keyword evidence="15" id="KW-0325">Glycoprotein</keyword>
<dbReference type="FunFam" id="3.40.190.10:FF:000001">
    <property type="entry name" value="Glutamate receptor ionotropic, kainate 2"/>
    <property type="match status" value="1"/>
</dbReference>
<dbReference type="SMART" id="SM00355">
    <property type="entry name" value="ZnF_C2H2"/>
    <property type="match status" value="1"/>
</dbReference>
<dbReference type="InterPro" id="IPR001828">
    <property type="entry name" value="ANF_lig-bd_rcpt"/>
</dbReference>
<dbReference type="InterPro" id="IPR001320">
    <property type="entry name" value="Iontro_rcpt_C"/>
</dbReference>
<evidence type="ECO:0000256" key="15">
    <source>
        <dbReference type="ARBA" id="ARBA00023180"/>
    </source>
</evidence>
<keyword evidence="11" id="KW-0770">Synapse</keyword>
<feature type="region of interest" description="Disordered" evidence="25">
    <location>
        <begin position="104"/>
        <end position="125"/>
    </location>
</feature>
<evidence type="ECO:0000256" key="23">
    <source>
        <dbReference type="PIRSR" id="PIRSR601508-3"/>
    </source>
</evidence>
<organism evidence="28 29">
    <name type="scientific">Parthenolecanium corni</name>
    <dbReference type="NCBI Taxonomy" id="536013"/>
    <lineage>
        <taxon>Eukaryota</taxon>
        <taxon>Metazoa</taxon>
        <taxon>Ecdysozoa</taxon>
        <taxon>Arthropoda</taxon>
        <taxon>Hexapoda</taxon>
        <taxon>Insecta</taxon>
        <taxon>Pterygota</taxon>
        <taxon>Neoptera</taxon>
        <taxon>Paraneoptera</taxon>
        <taxon>Hemiptera</taxon>
        <taxon>Sternorrhyncha</taxon>
        <taxon>Coccoidea</taxon>
        <taxon>Coccidae</taxon>
        <taxon>Parthenolecanium</taxon>
    </lineage>
</organism>
<feature type="compositionally biased region" description="Polar residues" evidence="25">
    <location>
        <begin position="108"/>
        <end position="125"/>
    </location>
</feature>
<keyword evidence="6" id="KW-0732">Signal</keyword>
<keyword evidence="29" id="KW-1185">Reference proteome</keyword>
<feature type="transmembrane region" description="Helical" evidence="26">
    <location>
        <begin position="775"/>
        <end position="796"/>
    </location>
</feature>
<dbReference type="SMART" id="SM00918">
    <property type="entry name" value="Lig_chan-Glu_bd"/>
    <property type="match status" value="1"/>
</dbReference>
<keyword evidence="17" id="KW-1071">Ligand-gated ion channel</keyword>
<evidence type="ECO:0000256" key="12">
    <source>
        <dbReference type="ARBA" id="ARBA00023065"/>
    </source>
</evidence>
<comment type="caution">
    <text evidence="28">The sequence shown here is derived from an EMBL/GenBank/DDBJ whole genome shotgun (WGS) entry which is preliminary data.</text>
</comment>
<dbReference type="SUPFAM" id="SSF53822">
    <property type="entry name" value="Periplasmic binding protein-like I"/>
    <property type="match status" value="1"/>
</dbReference>
<dbReference type="InterPro" id="IPR036236">
    <property type="entry name" value="Znf_C2H2_sf"/>
</dbReference>
<evidence type="ECO:0000256" key="25">
    <source>
        <dbReference type="SAM" id="MobiDB-lite"/>
    </source>
</evidence>
<evidence type="ECO:0000256" key="19">
    <source>
        <dbReference type="ARBA" id="ARBA00034104"/>
    </source>
</evidence>
<dbReference type="InterPro" id="IPR028082">
    <property type="entry name" value="Peripla_BP_I"/>
</dbReference>
<evidence type="ECO:0000256" key="18">
    <source>
        <dbReference type="ARBA" id="ARBA00023303"/>
    </source>
</evidence>
<evidence type="ECO:0000256" key="10">
    <source>
        <dbReference type="ARBA" id="ARBA00022989"/>
    </source>
</evidence>
<evidence type="ECO:0000256" key="14">
    <source>
        <dbReference type="ARBA" id="ARBA00023170"/>
    </source>
</evidence>
<dbReference type="GO" id="GO:0004970">
    <property type="term" value="F:glutamate-gated receptor activity"/>
    <property type="evidence" value="ECO:0007669"/>
    <property type="project" value="UniProtKB-ARBA"/>
</dbReference>
<feature type="transmembrane region" description="Helical" evidence="26">
    <location>
        <begin position="736"/>
        <end position="755"/>
    </location>
</feature>
<evidence type="ECO:0000256" key="6">
    <source>
        <dbReference type="ARBA" id="ARBA00022729"/>
    </source>
</evidence>
<dbReference type="PROSITE" id="PS50157">
    <property type="entry name" value="ZINC_FINGER_C2H2_2"/>
    <property type="match status" value="1"/>
</dbReference>
<dbReference type="InterPro" id="IPR015683">
    <property type="entry name" value="Ionotropic_Glu_rcpt"/>
</dbReference>
<feature type="site" description="Crucial to convey clamshell closure to channel opening" evidence="22">
    <location>
        <position position="803"/>
    </location>
</feature>
<dbReference type="GO" id="GO:0008270">
    <property type="term" value="F:zinc ion binding"/>
    <property type="evidence" value="ECO:0007669"/>
    <property type="project" value="UniProtKB-KW"/>
</dbReference>
<evidence type="ECO:0000256" key="7">
    <source>
        <dbReference type="ARBA" id="ARBA00022737"/>
    </source>
</evidence>
<dbReference type="FunFam" id="1.10.287.70:FF:000064">
    <property type="entry name" value="Glutamate receptor ionotropic, kainate"/>
    <property type="match status" value="1"/>
</dbReference>
<evidence type="ECO:0000256" key="22">
    <source>
        <dbReference type="PIRSR" id="PIRSR601508-2"/>
    </source>
</evidence>
<dbReference type="Gene3D" id="3.40.190.10">
    <property type="entry name" value="Periplasmic binding protein-like II"/>
    <property type="match status" value="2"/>
</dbReference>
<evidence type="ECO:0000256" key="4">
    <source>
        <dbReference type="ARBA" id="ARBA00022692"/>
    </source>
</evidence>
<dbReference type="EMBL" id="JBBCAQ010000028">
    <property type="protein sequence ID" value="KAK7585830.1"/>
    <property type="molecule type" value="Genomic_DNA"/>
</dbReference>
<feature type="disulfide bond" evidence="23">
    <location>
        <begin position="254"/>
        <end position="482"/>
    </location>
</feature>
<feature type="transmembrane region" description="Helical" evidence="26">
    <location>
        <begin position="698"/>
        <end position="716"/>
    </location>
</feature>
<feature type="site" description="Interaction with the cone snail toxin Con-ikot-ikot" evidence="22">
    <location>
        <position position="921"/>
    </location>
</feature>
<dbReference type="CDD" id="cd06382">
    <property type="entry name" value="PBP1_iGluR_Kainate"/>
    <property type="match status" value="1"/>
</dbReference>
<feature type="binding site" evidence="21">
    <location>
        <position position="658"/>
    </location>
    <ligand>
        <name>L-glutamate</name>
        <dbReference type="ChEBI" id="CHEBI:29985"/>
    </ligand>
</feature>
<feature type="region of interest" description="Disordered" evidence="25">
    <location>
        <begin position="132"/>
        <end position="151"/>
    </location>
</feature>
<feature type="binding site" evidence="21">
    <location>
        <position position="824"/>
    </location>
    <ligand>
        <name>L-glutamate</name>
        <dbReference type="ChEBI" id="CHEBI:29985"/>
    </ligand>
</feature>
<dbReference type="PRINTS" id="PR00177">
    <property type="entry name" value="NMDARECEPTOR"/>
</dbReference>
<dbReference type="Gene3D" id="1.10.287.70">
    <property type="match status" value="1"/>
</dbReference>
<evidence type="ECO:0000256" key="2">
    <source>
        <dbReference type="ARBA" id="ARBA00022448"/>
    </source>
</evidence>
<dbReference type="Pfam" id="PF00060">
    <property type="entry name" value="Lig_chan"/>
    <property type="match status" value="1"/>
</dbReference>
<evidence type="ECO:0000256" key="11">
    <source>
        <dbReference type="ARBA" id="ARBA00023018"/>
    </source>
</evidence>
<evidence type="ECO:0000256" key="13">
    <source>
        <dbReference type="ARBA" id="ARBA00023136"/>
    </source>
</evidence>
<keyword evidence="7" id="KW-0677">Repeat</keyword>
<dbReference type="SUPFAM" id="SSF81324">
    <property type="entry name" value="Voltage-gated potassium channels"/>
    <property type="match status" value="1"/>
</dbReference>
<feature type="binding site" evidence="21">
    <location>
        <position position="653"/>
    </location>
    <ligand>
        <name>L-glutamate</name>
        <dbReference type="ChEBI" id="CHEBI:29985"/>
    </ligand>
</feature>
<keyword evidence="9" id="KW-0862">Zinc</keyword>
<keyword evidence="2" id="KW-0813">Transport</keyword>
<feature type="disulfide bond" evidence="23">
    <location>
        <begin position="887"/>
        <end position="945"/>
    </location>
</feature>
<dbReference type="PANTHER" id="PTHR18966">
    <property type="entry name" value="IONOTROPIC GLUTAMATE RECEPTOR"/>
    <property type="match status" value="1"/>
</dbReference>
<feature type="binding site" evidence="21">
    <location>
        <position position="825"/>
    </location>
    <ligand>
        <name>L-glutamate</name>
        <dbReference type="ChEBI" id="CHEBI:29985"/>
    </ligand>
</feature>
<dbReference type="SUPFAM" id="SSF53850">
    <property type="entry name" value="Periplasmic binding protein-like II"/>
    <property type="match status" value="1"/>
</dbReference>
<proteinExistence type="inferred from homology"/>
<keyword evidence="16" id="KW-0628">Postsynaptic cell membrane</keyword>
<dbReference type="Proteomes" id="UP001367676">
    <property type="component" value="Unassembled WGS sequence"/>
</dbReference>
<evidence type="ECO:0000256" key="21">
    <source>
        <dbReference type="PIRSR" id="PIRSR601508-1"/>
    </source>
</evidence>
<keyword evidence="18" id="KW-0407">Ion channel</keyword>
<evidence type="ECO:0000256" key="5">
    <source>
        <dbReference type="ARBA" id="ARBA00022723"/>
    </source>
</evidence>
<sequence length="1060" mass="119555">MTNQTELRSNYLVLKNESDECKCPQSMNCTVDVNRISRVLDAYYVKFQNLSKDTNKLKTSNNDISIAFSMGATANHQSQIHTAHELNSATSTDDIVKSGYQEEKANETEIQQSHSNDGTETEISTERISCTRESNISLTPSQSSSNLVNDKSATRPFRCDECGMAFKRNLHLKRHFTVTHTSKKNFSCSNCDALPESVQIGGLFDTDQNRQEHAFQKAIERVNVNRNVLPRAKLVPQIEKQIDGDSFRAHKKVCNILKKGVAAIFGPQSASAGRHIQSICDTVEIPHLETRRYKMNRGSCLVNLYPHPQALSEAYASIVKAFNWKNFAIIYDDIDDLMHLQGLIGEQQMKPSFITRLGSETTDYRPLLKKMKNLGYSQIVIDCPAEKTLTVLKQAQQLGMTGSYHSYLLTSLDVHTLDLDNFKYGGANFTALKIINFDRPEFKKVLRDWTETALMYDAVYLFAKALHDLDTTQQIDIHPINCDSAADTFSHGFSLINYMKVIEIEGLSGLIKFDNQGFRTNVQFDIISLREDGIRTIGTWNSTSGLNFTRAYHETYTEIVESLQNRHFIITTLLSAPYFMRKSSSEKLNGNDQFEGYVVDLTKEISRILGFNYTFRLVPDGHYGSLNRDTNEWDGMVGELLKQRTDLVIADLTITYEREQAVDFTMPFMNLGISVLYRKPLKHPPNLFSFLSPLSLDVWLYTATAFLGVSLLLFILARFSPYEWENPHPCKRDSDILENQFSLINSLWFVIGTLMQQGSDIVPKALSTRIVAGTWWFFTLIMISSYTANLAAFLTVERMESPITSADDLAKQSSIKYGVLGGGSTAAFFRDSNISTYQRMWTVMETQRPTVFTESNQEGVDRVIRGRGNYAFLMESTSIEYVTERNCELTQIGGMLDNKGYGIATPPNSPFRTPISSAILKLQEDGTLLALKTRWWKEKRGGGSCKDDIHKSSNTANELTLASVGGVFVVLLAGLGIACLVSVGEFIWKLRMEALEGRVNFCNEMVPECEFALKCHRLNKTVAVFPTSKDDLFRSTLSNGCIHTPHTKYSNLQENQNAKL</sequence>
<keyword evidence="5" id="KW-0479">Metal-binding</keyword>
<dbReference type="InterPro" id="IPR013087">
    <property type="entry name" value="Znf_C2H2_type"/>
</dbReference>
<evidence type="ECO:0000256" key="24">
    <source>
        <dbReference type="PROSITE-ProRule" id="PRU00042"/>
    </source>
</evidence>
<name>A0AAN9Y450_9HEMI</name>
<feature type="transmembrane region" description="Helical" evidence="26">
    <location>
        <begin position="959"/>
        <end position="983"/>
    </location>
</feature>
<evidence type="ECO:0000259" key="27">
    <source>
        <dbReference type="PROSITE" id="PS50157"/>
    </source>
</evidence>
<keyword evidence="12" id="KW-0406">Ion transport</keyword>
<comment type="subcellular location">
    <subcellularLocation>
        <location evidence="19">Postsynaptic cell membrane</location>
        <topology evidence="19">Multi-pass membrane protein</topology>
    </subcellularLocation>
</comment>
<dbReference type="GO" id="GO:0008328">
    <property type="term" value="C:ionotropic glutamate receptor complex"/>
    <property type="evidence" value="ECO:0007669"/>
    <property type="project" value="UniProtKB-ARBA"/>
</dbReference>
<protein>
    <recommendedName>
        <fullName evidence="20">Glutamate receptor 1</fullName>
    </recommendedName>
</protein>
<dbReference type="Pfam" id="PF10613">
    <property type="entry name" value="Lig_chan-Glu_bd"/>
    <property type="match status" value="1"/>
</dbReference>
<evidence type="ECO:0000313" key="29">
    <source>
        <dbReference type="Proteomes" id="UP001367676"/>
    </source>
</evidence>
<keyword evidence="3" id="KW-1003">Cell membrane</keyword>
<evidence type="ECO:0000256" key="17">
    <source>
        <dbReference type="ARBA" id="ARBA00023286"/>
    </source>
</evidence>
<dbReference type="FunFam" id="3.30.160.60:FF:000100">
    <property type="entry name" value="Zinc finger 45-like"/>
    <property type="match status" value="1"/>
</dbReference>
<comment type="similarity">
    <text evidence="1">Belongs to the glutamate-gated ion channel (TC 1.A.10.1) family.</text>
</comment>
<keyword evidence="14" id="KW-0675">Receptor</keyword>
<evidence type="ECO:0000256" key="20">
    <source>
        <dbReference type="ARBA" id="ARBA00072754"/>
    </source>
</evidence>
<keyword evidence="4 26" id="KW-0812">Transmembrane</keyword>
<evidence type="ECO:0000256" key="8">
    <source>
        <dbReference type="ARBA" id="ARBA00022771"/>
    </source>
</evidence>
<dbReference type="Gene3D" id="3.40.50.2300">
    <property type="match status" value="2"/>
</dbReference>
<dbReference type="Pfam" id="PF01094">
    <property type="entry name" value="ANF_receptor"/>
    <property type="match status" value="1"/>
</dbReference>